<proteinExistence type="predicted"/>
<sequence>MALQYNTISEITNNSMNWNLKVRVVRFWTTPDKYKPDIPYSMELILQDEKV</sequence>
<evidence type="ECO:0000313" key="2">
    <source>
        <dbReference type="Proteomes" id="UP000011115"/>
    </source>
</evidence>
<dbReference type="Proteomes" id="UP000011115">
    <property type="component" value="Unassembled WGS sequence"/>
</dbReference>
<name>M1A3P0_SOLTU</name>
<dbReference type="AlphaFoldDB" id="M1A3P0"/>
<accession>M1A3P0</accession>
<dbReference type="EnsemblPlants" id="PGSC0003DMT400014054">
    <property type="protein sequence ID" value="PGSC0003DMT400014054"/>
    <property type="gene ID" value="PGSC0003DMG400005509"/>
</dbReference>
<dbReference type="STRING" id="4113.M1A3P0"/>
<dbReference type="PaxDb" id="4113-PGSC0003DMT400014054"/>
<dbReference type="eggNOG" id="KOG0851">
    <property type="taxonomic scope" value="Eukaryota"/>
</dbReference>
<dbReference type="HOGENOM" id="CLU_3110187_0_0_1"/>
<organism evidence="1 2">
    <name type="scientific">Solanum tuberosum</name>
    <name type="common">Potato</name>
    <dbReference type="NCBI Taxonomy" id="4113"/>
    <lineage>
        <taxon>Eukaryota</taxon>
        <taxon>Viridiplantae</taxon>
        <taxon>Streptophyta</taxon>
        <taxon>Embryophyta</taxon>
        <taxon>Tracheophyta</taxon>
        <taxon>Spermatophyta</taxon>
        <taxon>Magnoliopsida</taxon>
        <taxon>eudicotyledons</taxon>
        <taxon>Gunneridae</taxon>
        <taxon>Pentapetalae</taxon>
        <taxon>asterids</taxon>
        <taxon>lamiids</taxon>
        <taxon>Solanales</taxon>
        <taxon>Solanaceae</taxon>
        <taxon>Solanoideae</taxon>
        <taxon>Solaneae</taxon>
        <taxon>Solanum</taxon>
    </lineage>
</organism>
<keyword evidence="2" id="KW-1185">Reference proteome</keyword>
<reference evidence="2" key="1">
    <citation type="journal article" date="2011" name="Nature">
        <title>Genome sequence and analysis of the tuber crop potato.</title>
        <authorList>
            <consortium name="The Potato Genome Sequencing Consortium"/>
        </authorList>
    </citation>
    <scope>NUCLEOTIDE SEQUENCE [LARGE SCALE GENOMIC DNA]</scope>
    <source>
        <strain evidence="2">cv. DM1-3 516 R44</strain>
    </source>
</reference>
<dbReference type="InParanoid" id="M1A3P0"/>
<evidence type="ECO:0000313" key="1">
    <source>
        <dbReference type="EnsemblPlants" id="PGSC0003DMT400014054"/>
    </source>
</evidence>
<protein>
    <submittedName>
        <fullName evidence="1">Uncharacterized protein</fullName>
    </submittedName>
</protein>
<dbReference type="Gramene" id="PGSC0003DMT400014054">
    <property type="protein sequence ID" value="PGSC0003DMT400014054"/>
    <property type="gene ID" value="PGSC0003DMG400005509"/>
</dbReference>
<reference evidence="1" key="2">
    <citation type="submission" date="2015-06" db="UniProtKB">
        <authorList>
            <consortium name="EnsemblPlants"/>
        </authorList>
    </citation>
    <scope>IDENTIFICATION</scope>
    <source>
        <strain evidence="1">DM1-3 516 R44</strain>
    </source>
</reference>